<evidence type="ECO:0000256" key="7">
    <source>
        <dbReference type="ARBA" id="ARBA00022989"/>
    </source>
</evidence>
<dbReference type="InterPro" id="IPR036259">
    <property type="entry name" value="MFS_trans_sf"/>
</dbReference>
<evidence type="ECO:0000256" key="1">
    <source>
        <dbReference type="ARBA" id="ARBA00004651"/>
    </source>
</evidence>
<dbReference type="PANTHER" id="PTHR23535:SF2">
    <property type="entry name" value="SUGAR EFFLUX TRANSPORTER A-RELATED"/>
    <property type="match status" value="1"/>
</dbReference>
<keyword evidence="5" id="KW-0762">Sugar transport</keyword>
<dbReference type="EMBL" id="SOCE01000003">
    <property type="protein sequence ID" value="TDU82194.1"/>
    <property type="molecule type" value="Genomic_DNA"/>
</dbReference>
<evidence type="ECO:0000259" key="10">
    <source>
        <dbReference type="PROSITE" id="PS50850"/>
    </source>
</evidence>
<feature type="transmembrane region" description="Helical" evidence="9">
    <location>
        <begin position="203"/>
        <end position="229"/>
    </location>
</feature>
<evidence type="ECO:0000256" key="9">
    <source>
        <dbReference type="SAM" id="Phobius"/>
    </source>
</evidence>
<accession>A0A4R7ST18</accession>
<feature type="transmembrane region" description="Helical" evidence="9">
    <location>
        <begin position="96"/>
        <end position="124"/>
    </location>
</feature>
<comment type="similarity">
    <text evidence="2">Belongs to the major facilitator superfamily. Set transporter family.</text>
</comment>
<evidence type="ECO:0000313" key="12">
    <source>
        <dbReference type="Proteomes" id="UP000295151"/>
    </source>
</evidence>
<evidence type="ECO:0000256" key="8">
    <source>
        <dbReference type="ARBA" id="ARBA00023136"/>
    </source>
</evidence>
<name>A0A4R7ST18_9ACTN</name>
<keyword evidence="7 9" id="KW-1133">Transmembrane helix</keyword>
<feature type="transmembrane region" description="Helical" evidence="9">
    <location>
        <begin position="72"/>
        <end position="90"/>
    </location>
</feature>
<protein>
    <submittedName>
        <fullName evidence="11">SET family sugar efflux transporter-like MFS transporter</fullName>
    </submittedName>
</protein>
<reference evidence="11 12" key="1">
    <citation type="submission" date="2019-03" db="EMBL/GenBank/DDBJ databases">
        <title>Genomic Encyclopedia of Type Strains, Phase III (KMG-III): the genomes of soil and plant-associated and newly described type strains.</title>
        <authorList>
            <person name="Whitman W."/>
        </authorList>
    </citation>
    <scope>NUCLEOTIDE SEQUENCE [LARGE SCALE GENOMIC DNA]</scope>
    <source>
        <strain evidence="11 12">VKM Ac-2575</strain>
    </source>
</reference>
<keyword evidence="4" id="KW-1003">Cell membrane</keyword>
<evidence type="ECO:0000313" key="11">
    <source>
        <dbReference type="EMBL" id="TDU82194.1"/>
    </source>
</evidence>
<dbReference type="Proteomes" id="UP000295151">
    <property type="component" value="Unassembled WGS sequence"/>
</dbReference>
<feature type="transmembrane region" description="Helical" evidence="9">
    <location>
        <begin position="241"/>
        <end position="263"/>
    </location>
</feature>
<dbReference type="GO" id="GO:0005886">
    <property type="term" value="C:plasma membrane"/>
    <property type="evidence" value="ECO:0007669"/>
    <property type="project" value="UniProtKB-SubCell"/>
</dbReference>
<feature type="domain" description="Major facilitator superfamily (MFS) profile" evidence="10">
    <location>
        <begin position="1"/>
        <end position="380"/>
    </location>
</feature>
<dbReference type="Gene3D" id="1.20.1250.20">
    <property type="entry name" value="MFS general substrate transporter like domains"/>
    <property type="match status" value="2"/>
</dbReference>
<dbReference type="InterPro" id="IPR011701">
    <property type="entry name" value="MFS"/>
</dbReference>
<sequence>MSRAVVGPMLAAVVLLGLADSMAGTYLVLFAVEEARFAPLQVGVFVSAVALGGIVASMIFGRRFDRAPTRRWLVVSVLAGAGGYALLSVITGFPSLLLVGLVLLGAVGAGYPQLFALADVAFAVNAKKRVAPLLRSGWSLAWAVGPLLGAWLVSAAGYDIVFQASAVALILTTSTVLLIPRPSGGTRPAPPTAERRNPRSRGFIAILTASIALVHTAMFTGSVALPLFVTGDLRRSGSDVGLLFSACAVVEVLAAFVLVWLLPRVNRPRLIMVGLGLFAIYFLVAALAGSLLVLLIAQVARGVAIAVIGTAGIQHFQVVMKPAGGAAAALFSNAVTAGSLVSGVLAGLLVQAFGTTATLGWCAGMSVAAAAAFWLAHRWRPEGVDIDSTV</sequence>
<evidence type="ECO:0000256" key="2">
    <source>
        <dbReference type="ARBA" id="ARBA00006523"/>
    </source>
</evidence>
<keyword evidence="6 9" id="KW-0812">Transmembrane</keyword>
<proteinExistence type="inferred from homology"/>
<dbReference type="PANTHER" id="PTHR23535">
    <property type="entry name" value="SUGAR EFFLUX TRANSPORTER A-RELATED"/>
    <property type="match status" value="1"/>
</dbReference>
<feature type="transmembrane region" description="Helical" evidence="9">
    <location>
        <begin position="37"/>
        <end position="60"/>
    </location>
</feature>
<gene>
    <name evidence="11" type="ORF">EV138_7082</name>
</gene>
<evidence type="ECO:0000256" key="4">
    <source>
        <dbReference type="ARBA" id="ARBA00022475"/>
    </source>
</evidence>
<evidence type="ECO:0000256" key="5">
    <source>
        <dbReference type="ARBA" id="ARBA00022597"/>
    </source>
</evidence>
<keyword evidence="12" id="KW-1185">Reference proteome</keyword>
<dbReference type="GO" id="GO:0022857">
    <property type="term" value="F:transmembrane transporter activity"/>
    <property type="evidence" value="ECO:0007669"/>
    <property type="project" value="InterPro"/>
</dbReference>
<dbReference type="AlphaFoldDB" id="A0A4R7ST18"/>
<dbReference type="InterPro" id="IPR020846">
    <property type="entry name" value="MFS_dom"/>
</dbReference>
<comment type="subcellular location">
    <subcellularLocation>
        <location evidence="1">Cell membrane</location>
        <topology evidence="1">Multi-pass membrane protein</topology>
    </subcellularLocation>
</comment>
<comment type="caution">
    <text evidence="11">The sequence shown here is derived from an EMBL/GenBank/DDBJ whole genome shotgun (WGS) entry which is preliminary data.</text>
</comment>
<feature type="transmembrane region" description="Helical" evidence="9">
    <location>
        <begin position="327"/>
        <end position="352"/>
    </location>
</feature>
<feature type="transmembrane region" description="Helical" evidence="9">
    <location>
        <begin position="358"/>
        <end position="376"/>
    </location>
</feature>
<evidence type="ECO:0000256" key="3">
    <source>
        <dbReference type="ARBA" id="ARBA00022448"/>
    </source>
</evidence>
<dbReference type="Pfam" id="PF07690">
    <property type="entry name" value="MFS_1"/>
    <property type="match status" value="1"/>
</dbReference>
<organism evidence="11 12">
    <name type="scientific">Kribbella voronezhensis</name>
    <dbReference type="NCBI Taxonomy" id="2512212"/>
    <lineage>
        <taxon>Bacteria</taxon>
        <taxon>Bacillati</taxon>
        <taxon>Actinomycetota</taxon>
        <taxon>Actinomycetes</taxon>
        <taxon>Propionibacteriales</taxon>
        <taxon>Kribbellaceae</taxon>
        <taxon>Kribbella</taxon>
    </lineage>
</organism>
<dbReference type="SUPFAM" id="SSF103473">
    <property type="entry name" value="MFS general substrate transporter"/>
    <property type="match status" value="1"/>
</dbReference>
<feature type="transmembrane region" description="Helical" evidence="9">
    <location>
        <begin position="270"/>
        <end position="297"/>
    </location>
</feature>
<feature type="transmembrane region" description="Helical" evidence="9">
    <location>
        <begin position="160"/>
        <end position="179"/>
    </location>
</feature>
<dbReference type="PROSITE" id="PS50850">
    <property type="entry name" value="MFS"/>
    <property type="match status" value="1"/>
</dbReference>
<keyword evidence="3" id="KW-0813">Transport</keyword>
<keyword evidence="8 9" id="KW-0472">Membrane</keyword>
<evidence type="ECO:0000256" key="6">
    <source>
        <dbReference type="ARBA" id="ARBA00022692"/>
    </source>
</evidence>
<feature type="transmembrane region" description="Helical" evidence="9">
    <location>
        <begin position="136"/>
        <end position="154"/>
    </location>
</feature>